<dbReference type="Proteomes" id="UP000183561">
    <property type="component" value="Unassembled WGS sequence"/>
</dbReference>
<name>A0A1H5CDG6_9NOCA</name>
<evidence type="ECO:0000313" key="5">
    <source>
        <dbReference type="Proteomes" id="UP000183561"/>
    </source>
</evidence>
<accession>A0A1H5CDG6</accession>
<dbReference type="GO" id="GO:0003700">
    <property type="term" value="F:DNA-binding transcription factor activity"/>
    <property type="evidence" value="ECO:0007669"/>
    <property type="project" value="InterPro"/>
</dbReference>
<sequence length="249" mass="26703">MQNFRTVDVARLAGCSVQQIRNLERDGVLPPATRTATGYRIYTEVHLQSALAYRELAVAAGPVDAKRIVRSVHTCPASTTVALLDAAHARLHVERAELALAKKAAAVISTEPIEDVRASDWMSVAELAAALGVRSSTLRHWDAEGLVIPDRNAPTGARRYSPSQVRDARIVHQLRKAGYRIAPLCAVMAQLRNPPGSGDVGAALAVRDETLTTRSRALVDATAALAGLLPPHSVSPRATAPPPENRSRR</sequence>
<keyword evidence="1 4" id="KW-0238">DNA-binding</keyword>
<dbReference type="PANTHER" id="PTHR30204:SF93">
    <property type="entry name" value="HTH MERR-TYPE DOMAIN-CONTAINING PROTEIN"/>
    <property type="match status" value="1"/>
</dbReference>
<dbReference type="EMBL" id="FNSV01000005">
    <property type="protein sequence ID" value="SED64839.1"/>
    <property type="molecule type" value="Genomic_DNA"/>
</dbReference>
<proteinExistence type="predicted"/>
<evidence type="ECO:0000256" key="2">
    <source>
        <dbReference type="SAM" id="MobiDB-lite"/>
    </source>
</evidence>
<dbReference type="CDD" id="cd04773">
    <property type="entry name" value="HTH_TioE_rpt2"/>
    <property type="match status" value="1"/>
</dbReference>
<reference evidence="5" key="1">
    <citation type="submission" date="2016-10" db="EMBL/GenBank/DDBJ databases">
        <authorList>
            <person name="Varghese N."/>
            <person name="Submissions S."/>
        </authorList>
    </citation>
    <scope>NUCLEOTIDE SEQUENCE [LARGE SCALE GENOMIC DNA]</scope>
    <source>
        <strain evidence="5">DSM 44498</strain>
    </source>
</reference>
<protein>
    <submittedName>
        <fullName evidence="4">DNA-binding transcriptional regulator, MerR family</fullName>
    </submittedName>
</protein>
<evidence type="ECO:0000259" key="3">
    <source>
        <dbReference type="PROSITE" id="PS50937"/>
    </source>
</evidence>
<dbReference type="InterPro" id="IPR009061">
    <property type="entry name" value="DNA-bd_dom_put_sf"/>
</dbReference>
<dbReference type="InterPro" id="IPR000551">
    <property type="entry name" value="MerR-type_HTH_dom"/>
</dbReference>
<dbReference type="Pfam" id="PF13411">
    <property type="entry name" value="MerR_1"/>
    <property type="match status" value="1"/>
</dbReference>
<dbReference type="InterPro" id="IPR047057">
    <property type="entry name" value="MerR_fam"/>
</dbReference>
<evidence type="ECO:0000256" key="1">
    <source>
        <dbReference type="ARBA" id="ARBA00023125"/>
    </source>
</evidence>
<feature type="compositionally biased region" description="Pro residues" evidence="2">
    <location>
        <begin position="239"/>
        <end position="249"/>
    </location>
</feature>
<dbReference type="Gene3D" id="1.10.1660.10">
    <property type="match status" value="2"/>
</dbReference>
<dbReference type="PANTHER" id="PTHR30204">
    <property type="entry name" value="REDOX-CYCLING DRUG-SENSING TRANSCRIPTIONAL ACTIVATOR SOXR"/>
    <property type="match status" value="1"/>
</dbReference>
<organism evidence="4 5">
    <name type="scientific">Rhodococcus koreensis</name>
    <dbReference type="NCBI Taxonomy" id="99653"/>
    <lineage>
        <taxon>Bacteria</taxon>
        <taxon>Bacillati</taxon>
        <taxon>Actinomycetota</taxon>
        <taxon>Actinomycetes</taxon>
        <taxon>Mycobacteriales</taxon>
        <taxon>Nocardiaceae</taxon>
        <taxon>Rhodococcus</taxon>
    </lineage>
</organism>
<feature type="region of interest" description="Disordered" evidence="2">
    <location>
        <begin position="229"/>
        <end position="249"/>
    </location>
</feature>
<dbReference type="PROSITE" id="PS50937">
    <property type="entry name" value="HTH_MERR_2"/>
    <property type="match status" value="2"/>
</dbReference>
<dbReference type="Pfam" id="PF00376">
    <property type="entry name" value="MerR"/>
    <property type="match status" value="1"/>
</dbReference>
<dbReference type="OrthoDB" id="3826383at2"/>
<gene>
    <name evidence="4" type="ORF">SAMN04490239_9137</name>
</gene>
<dbReference type="SUPFAM" id="SSF46955">
    <property type="entry name" value="Putative DNA-binding domain"/>
    <property type="match status" value="2"/>
</dbReference>
<dbReference type="RefSeq" id="WP_072943441.1">
    <property type="nucleotide sequence ID" value="NZ_FNSV01000005.1"/>
</dbReference>
<dbReference type="SMART" id="SM00422">
    <property type="entry name" value="HTH_MERR"/>
    <property type="match status" value="2"/>
</dbReference>
<feature type="domain" description="HTH merR-type" evidence="3">
    <location>
        <begin position="3"/>
        <end position="48"/>
    </location>
</feature>
<dbReference type="GO" id="GO:0003677">
    <property type="term" value="F:DNA binding"/>
    <property type="evidence" value="ECO:0007669"/>
    <property type="project" value="UniProtKB-KW"/>
</dbReference>
<evidence type="ECO:0000313" key="4">
    <source>
        <dbReference type="EMBL" id="SED64839.1"/>
    </source>
</evidence>
<feature type="domain" description="HTH merR-type" evidence="3">
    <location>
        <begin position="121"/>
        <end position="190"/>
    </location>
</feature>
<keyword evidence="5" id="KW-1185">Reference proteome</keyword>
<dbReference type="AlphaFoldDB" id="A0A1H5CDG6"/>